<organism evidence="3 4">
    <name type="scientific">Sphingomonas gilva</name>
    <dbReference type="NCBI Taxonomy" id="2305907"/>
    <lineage>
        <taxon>Bacteria</taxon>
        <taxon>Pseudomonadati</taxon>
        <taxon>Pseudomonadota</taxon>
        <taxon>Alphaproteobacteria</taxon>
        <taxon>Sphingomonadales</taxon>
        <taxon>Sphingomonadaceae</taxon>
        <taxon>Sphingomonas</taxon>
    </lineage>
</organism>
<keyword evidence="1" id="KW-1133">Transmembrane helix</keyword>
<feature type="transmembrane region" description="Helical" evidence="1">
    <location>
        <begin position="28"/>
        <end position="46"/>
    </location>
</feature>
<dbReference type="PANTHER" id="PTHR33121:SF79">
    <property type="entry name" value="CYCLIC DI-GMP PHOSPHODIESTERASE PDED-RELATED"/>
    <property type="match status" value="1"/>
</dbReference>
<feature type="transmembrane region" description="Helical" evidence="1">
    <location>
        <begin position="288"/>
        <end position="306"/>
    </location>
</feature>
<dbReference type="InterPro" id="IPR050706">
    <property type="entry name" value="Cyclic-di-GMP_PDE-like"/>
</dbReference>
<comment type="caution">
    <text evidence="3">The sequence shown here is derived from an EMBL/GenBank/DDBJ whole genome shotgun (WGS) entry which is preliminary data.</text>
</comment>
<dbReference type="InterPro" id="IPR035919">
    <property type="entry name" value="EAL_sf"/>
</dbReference>
<dbReference type="PROSITE" id="PS50883">
    <property type="entry name" value="EAL"/>
    <property type="match status" value="1"/>
</dbReference>
<dbReference type="SUPFAM" id="SSF141868">
    <property type="entry name" value="EAL domain-like"/>
    <property type="match status" value="1"/>
</dbReference>
<keyword evidence="1" id="KW-0472">Membrane</keyword>
<evidence type="ECO:0000313" key="4">
    <source>
        <dbReference type="Proteomes" id="UP000266693"/>
    </source>
</evidence>
<dbReference type="AlphaFoldDB" id="A0A396RS92"/>
<name>A0A396RS92_9SPHN</name>
<dbReference type="InterPro" id="IPR001633">
    <property type="entry name" value="EAL_dom"/>
</dbReference>
<feature type="domain" description="EAL" evidence="2">
    <location>
        <begin position="524"/>
        <end position="777"/>
    </location>
</feature>
<keyword evidence="4" id="KW-1185">Reference proteome</keyword>
<gene>
    <name evidence="3" type="ORF">D1610_15270</name>
</gene>
<protein>
    <submittedName>
        <fullName evidence="3">EAL domain-containing protein</fullName>
    </submittedName>
</protein>
<dbReference type="InterPro" id="IPR007890">
    <property type="entry name" value="CHASE2"/>
</dbReference>
<dbReference type="OrthoDB" id="7462471at2"/>
<sequence length="778" mass="83522">MPALGRRTVSVGMGKVDQMRGVARHPSALIFMLAALAAIAVGIAGLGRPLENWLSEQRDAVATRDATGQIVVVEMDAASIAALKRWPWPRRNYAHIVDALDRAGARTIAFDVDFSAVSNREDDRLLAESILRARSTVVLPTFRQRAKSADGRQIDSLPLAELRENATLAAVAVAPDRDGMVRRMPLGTMTAGTPRPSLSAFIGRRSGAADADFSIDFSVRPLTVPRLSFIDVAQGRIDPRQVAGRDILIGATAIEMGDRYAVPRYGVLPGVIIQAMAAETLIRGIPLQLGWLPGTITALIMCMGLARCRTLAEIQTASIVAGLGIFAMAVVLDAIWGAVADILPGLVAIGTVGLGVAIRMIRAQRAYRQSHDLATGMPNRIALIDHEVSPRELALVVATIQGFDRLATVLGPTGTTALVTRIAERITFASDRATMYRIEDRTIAWTMCAVGAEAAARLDAVAAMMLNPVEIGGRSVDVALACGLAVGDNAADLLSRASLAASEAADAHVPWRIASADKEELAWQVSLMGELSAAILERQIEVVYQPKLDIAAGTISSLEALVRWRHPVRGYLRPDVFIPMAEENDRILGLTLCVLERVLCDLRQWMMEGRVVKAAVNISATLVASRAFADEVKSLLANSQVPTSQLIFEITESATISNPKEAVAALIEFRDMGIAISMDDYGTGQSTLTYLRDLPLSELKIDRSFVQHAHINPNDAVLVRSTVDLAHKLGLKVVAEGVEDEGCLDFLRTIGCDMAQGYLIAKPSPRAMALEINAKLAA</sequence>
<dbReference type="Gene3D" id="3.30.70.270">
    <property type="match status" value="1"/>
</dbReference>
<dbReference type="EMBL" id="QWLV01000009">
    <property type="protein sequence ID" value="RHW16461.1"/>
    <property type="molecule type" value="Genomic_DNA"/>
</dbReference>
<keyword evidence="1" id="KW-0812">Transmembrane</keyword>
<evidence type="ECO:0000313" key="3">
    <source>
        <dbReference type="EMBL" id="RHW16461.1"/>
    </source>
</evidence>
<dbReference type="CDD" id="cd01948">
    <property type="entry name" value="EAL"/>
    <property type="match status" value="1"/>
</dbReference>
<dbReference type="Proteomes" id="UP000266693">
    <property type="component" value="Unassembled WGS sequence"/>
</dbReference>
<accession>A0A396RS92</accession>
<dbReference type="PANTHER" id="PTHR33121">
    <property type="entry name" value="CYCLIC DI-GMP PHOSPHODIESTERASE PDEF"/>
    <property type="match status" value="1"/>
</dbReference>
<feature type="transmembrane region" description="Helical" evidence="1">
    <location>
        <begin position="318"/>
        <end position="336"/>
    </location>
</feature>
<dbReference type="Pfam" id="PF00563">
    <property type="entry name" value="EAL"/>
    <property type="match status" value="1"/>
</dbReference>
<dbReference type="Gene3D" id="3.20.20.450">
    <property type="entry name" value="EAL domain"/>
    <property type="match status" value="1"/>
</dbReference>
<dbReference type="InterPro" id="IPR043128">
    <property type="entry name" value="Rev_trsase/Diguanyl_cyclase"/>
</dbReference>
<dbReference type="GO" id="GO:0071111">
    <property type="term" value="F:cyclic-guanylate-specific phosphodiesterase activity"/>
    <property type="evidence" value="ECO:0007669"/>
    <property type="project" value="InterPro"/>
</dbReference>
<dbReference type="SMART" id="SM01080">
    <property type="entry name" value="CHASE2"/>
    <property type="match status" value="1"/>
</dbReference>
<proteinExistence type="predicted"/>
<reference evidence="3 4" key="1">
    <citation type="submission" date="2018-08" db="EMBL/GenBank/DDBJ databases">
        <title>The multiple taxonomic identification of Sphingomonas gilva.</title>
        <authorList>
            <person name="Zhu D."/>
            <person name="Zheng S."/>
        </authorList>
    </citation>
    <scope>NUCLEOTIDE SEQUENCE [LARGE SCALE GENOMIC DNA]</scope>
    <source>
        <strain evidence="3 4">ZDH117</strain>
    </source>
</reference>
<dbReference type="SMART" id="SM00052">
    <property type="entry name" value="EAL"/>
    <property type="match status" value="1"/>
</dbReference>
<evidence type="ECO:0000259" key="2">
    <source>
        <dbReference type="PROSITE" id="PS50883"/>
    </source>
</evidence>
<dbReference type="Pfam" id="PF05226">
    <property type="entry name" value="CHASE2"/>
    <property type="match status" value="1"/>
</dbReference>
<evidence type="ECO:0000256" key="1">
    <source>
        <dbReference type="SAM" id="Phobius"/>
    </source>
</evidence>